<feature type="signal peptide" evidence="3">
    <location>
        <begin position="1"/>
        <end position="19"/>
    </location>
</feature>
<accession>A0AAU9KM07</accession>
<dbReference type="InterPro" id="IPR006212">
    <property type="entry name" value="Furin_repeat"/>
</dbReference>
<gene>
    <name evidence="5" type="ORF">BSTOLATCC_MIC62693</name>
</gene>
<dbReference type="PANTHER" id="PTHR15332:SF175">
    <property type="entry name" value="PROPROTEIN CONVERTASE SUBTILISIN_KEXIN TYPE 5-LIKE"/>
    <property type="match status" value="1"/>
</dbReference>
<evidence type="ECO:0000313" key="6">
    <source>
        <dbReference type="Proteomes" id="UP001162131"/>
    </source>
</evidence>
<feature type="transmembrane region" description="Helical" evidence="2">
    <location>
        <begin position="2413"/>
        <end position="2434"/>
    </location>
</feature>
<feature type="domain" description="EGF-like" evidence="4">
    <location>
        <begin position="207"/>
        <end position="239"/>
    </location>
</feature>
<name>A0AAU9KM07_9CILI</name>
<evidence type="ECO:0000313" key="5">
    <source>
        <dbReference type="EMBL" id="CAG9335115.1"/>
    </source>
</evidence>
<organism evidence="5 6">
    <name type="scientific">Blepharisma stoltei</name>
    <dbReference type="NCBI Taxonomy" id="1481888"/>
    <lineage>
        <taxon>Eukaryota</taxon>
        <taxon>Sar</taxon>
        <taxon>Alveolata</taxon>
        <taxon>Ciliophora</taxon>
        <taxon>Postciliodesmatophora</taxon>
        <taxon>Heterotrichea</taxon>
        <taxon>Heterotrichida</taxon>
        <taxon>Blepharismidae</taxon>
        <taxon>Blepharisma</taxon>
    </lineage>
</organism>
<feature type="domain" description="EGF-like" evidence="4">
    <location>
        <begin position="155"/>
        <end position="192"/>
    </location>
</feature>
<evidence type="ECO:0000256" key="2">
    <source>
        <dbReference type="SAM" id="Phobius"/>
    </source>
</evidence>
<feature type="region of interest" description="Disordered" evidence="1">
    <location>
        <begin position="2340"/>
        <end position="2364"/>
    </location>
</feature>
<comment type="caution">
    <text evidence="5">The sequence shown here is derived from an EMBL/GenBank/DDBJ whole genome shotgun (WGS) entry which is preliminary data.</text>
</comment>
<keyword evidence="3" id="KW-0732">Signal</keyword>
<dbReference type="InterPro" id="IPR013783">
    <property type="entry name" value="Ig-like_fold"/>
</dbReference>
<evidence type="ECO:0000256" key="1">
    <source>
        <dbReference type="SAM" id="MobiDB-lite"/>
    </source>
</evidence>
<feature type="domain" description="EGF-like" evidence="4">
    <location>
        <begin position="1055"/>
        <end position="1085"/>
    </location>
</feature>
<dbReference type="Proteomes" id="UP001162131">
    <property type="component" value="Unassembled WGS sequence"/>
</dbReference>
<feature type="transmembrane region" description="Helical" evidence="2">
    <location>
        <begin position="2252"/>
        <end position="2271"/>
    </location>
</feature>
<feature type="chain" id="PRO_5043919612" description="EGF-like domain-containing protein" evidence="3">
    <location>
        <begin position="20"/>
        <end position="2563"/>
    </location>
</feature>
<dbReference type="Gene3D" id="2.60.40.10">
    <property type="entry name" value="Immunoglobulins"/>
    <property type="match status" value="1"/>
</dbReference>
<feature type="compositionally biased region" description="Basic and acidic residues" evidence="1">
    <location>
        <begin position="2340"/>
        <end position="2353"/>
    </location>
</feature>
<reference evidence="5" key="1">
    <citation type="submission" date="2021-09" db="EMBL/GenBank/DDBJ databases">
        <authorList>
            <consortium name="AG Swart"/>
            <person name="Singh M."/>
            <person name="Singh A."/>
            <person name="Seah K."/>
            <person name="Emmerich C."/>
        </authorList>
    </citation>
    <scope>NUCLEOTIDE SEQUENCE</scope>
    <source>
        <strain evidence="5">ATCC30299</strain>
    </source>
</reference>
<keyword evidence="2" id="KW-0472">Membrane</keyword>
<sequence length="2563" mass="276339">MPAARIAYLLLLILEATTAKELNPITKNSLRSSEINSKLLIDDFEAVNQLMKNSHTLPENDQNTPEEGSWWENERYLTATCTNGANECVTCADGTTCDTCLYSDAIPDDAGGCTNSTFDHCAVVNSIDNETCVTCENEFTIHRSGASCCDNKCSTCDTNSSDCTVCIDEIHMSVAPDCECPGNSTFNESDCVPDDGYYFDTNTVTAECDSKCETCDTTNGTYCTACTDIAHMLGEPDCECPGNSTFNESDCVPDDGYYFDTNTATAECGSKCETCDTNNGTYCTACTDTTHMLGEPDCDCPGNSTFNESDCVPDDGYYFNTDTTCADCDSKCETCDTTNGTYCTACTDTTHMLGEPDCECPGNSTFNESDCVPDDGYYFDTNTTCADCDSKCETCDTTNGTYCTACADTTHMLGEPDCECPGNSTFNESDCVPDDGYYFDTNTATAECDSKCETCDTTNGTYCTACTDTTHMLGEPDCDCPGNSTFNESDCVPDDGYYFNTDTTCADCDSKCETCDTTNGTYCTACADTTHMLGEPNCECPGNSTFNESDCVPDDGYYFDTNTATAECDSKCETCDTTNGTYCTACADTTHMLGEPDCDCPGNSTFNESDCVPDDGYYFDTNTATAECDSKCETCDTNNGTYCTACTDTTHMLGEPDCACPSNSTFNESDCVPDDGYYFDTNTVTAECDSKCETCDTTNGTSCTACTDTTHMLGEPDCECPGNSTFNESDCVPDDGYYFDSNTTCADCDSKCETCDTTNGTSCTVCADTTHMLGEPDCECPGNSTFNESDCVPDDGYYFNTDTTCAECDLQCVTCDTTSGSICTSCLDTTHMLGVPNCDCPQHSTLDNNTDNCIPDDGYYFSSDTTCAECDSQCETCDTMSASACTSCVDTTHMSAIPNCDCPGNSTLDINTDECIPDDGYYFDSNTTCAECDIQCATCDTASASICTLCIDTTHMLGIPDCDCPTHSSLDNDTEVCAADDTYYFSSNTATSPCVEPCLWCNSETHCTKCSGVYNTLDTDGSCDNCLDDHTEFNTTINDCVCVRGYYDDPGNCTKCMDNCAECVDGSTCDQCDSSFYYNDTNSCEACDAPCKECSEEATNCTECLDASHMTLTDGVCTCNDENASFDLDTSVCTCNDYYYSLNAVCTACPGLCKKCSSNWSCSSCVDNAAVDNTNLCSCSNGYGKSGNTCQACKINCSICTKSVDTCNTCIKHASANSDGTCSCVSGFYQKDTKCVATCNQVCTTCSEDDGDSCTACVTNAELVKSKCSCTADSSYDSNSQSCVCNGGYTLVSNKCIACKNYFVLSDVTDAYFDEYFSTITVTFSVGVDTTVSAACSNTIDWQSISKLGTGASCSWDGSHKLRIQLGKGFTIRVEKLYLLGTNIVKTEGTCSLNYTPLYITVRQTADPTPNAVISGPASYSLDCGNTALQYSGSKSTGNLNNPTAYTWSATSTPQNSDLTNYIAKQTTASLAITKLLFTSNVDSTLVITLKVTNAFGGTNSASMTTAIKAAPSLQVVFDLGSTDTIKASDSRTYKASVATFCGDVSSVTYKWSYVALAGAPTIDSSAILSASKQQNKLVINKNMLPSGYSYQFNATATSQSSTEPSVSGYSLLTITVTSSPLKIKLSKSSCTVASKNAFSINGDGSLDPDSSSTLLSYQWSCLYVVNASSCLGTDDKDLVSSATTSSLSIPSGKMIPGASYDITLLISSGSRNASATVTVQVSAATVASSSSIEVPYSSAKISAGSSYTLSPTTTISSGSKIKWICDSSAIKISPDNLPTISIPPNTFTQGSSYKFSFTITEISGNSLSSSIIVNVNSGATCDGSVDIQPTSGTALQTTFVISIAGCYDQDGQDYPLTYSYDDVWNSVEYVLGATQDSSLSTGLFPNSNTIKIKACDQLLSCSTYQSKITVDSLKRKLEDTDYAAMYASATLDPDNIPSEISLIATSATIDNTLFSQMWSDLQSYAASQDSVSVSLFKSFAAAVLALSSQTDSMTVTLYENFMTWLNNLVAANSIAINTDSSSILQIIVSLSNGYLDFGSKNADSKMPFETYLLAADNFLTTFMTYITVDDLPGQSSLPASDSTSFIQFGKVRNFPDSISKTSQTFGFIDVAFPNKIPIDETEVTNFKANTYNITDGYAPWFSVSYTTSGRYQDYQYTATDEQYQSFNDDRYPVTVTIPYYKNATRGLSCVYYDTTTSTWDVNGCIITSQGVGTITVSVTHFSLFKLSETEFVPYIPPTYTPECGDNLTPTIIMIVSFFIGFLLMIIAVFVDKSHYKVSVKGDKKVTPVPECANNPGERPMKVDEMEKEDVEPLKVEALSEQSEAFTKVKMNIVQTDEVKSGPEKTQLEENGGREVNNLDPSGHTKKGSEVEFYPKELYIDYRAKGNFHMLLEGHLTFGLVYYRKKLPRWRRAFILLTVIIFELLVEGCLFSGFEDTDKGREMSTQSIFDNYEGNYFGYTVLAVLIGVHLECAMIAFMETGRILMNIFALLLGIAVLIGSVIGIVILNVDFCHNLSGYWAESFLWGILMEIFIVQIFYMLIRYIALRIKSRRTGTRNGKILLK</sequence>
<feature type="domain" description="EGF-like" evidence="4">
    <location>
        <begin position="507"/>
        <end position="539"/>
    </location>
</feature>
<evidence type="ECO:0000259" key="4">
    <source>
        <dbReference type="SMART" id="SM00181"/>
    </source>
</evidence>
<feature type="domain" description="EGF-like" evidence="4">
    <location>
        <begin position="938"/>
        <end position="978"/>
    </location>
</feature>
<feature type="transmembrane region" description="Helical" evidence="2">
    <location>
        <begin position="2456"/>
        <end position="2477"/>
    </location>
</feature>
<dbReference type="InterPro" id="IPR000742">
    <property type="entry name" value="EGF"/>
</dbReference>
<dbReference type="InterPro" id="IPR002859">
    <property type="entry name" value="PKD/REJ-like"/>
</dbReference>
<feature type="domain" description="EGF-like" evidence="4">
    <location>
        <begin position="567"/>
        <end position="599"/>
    </location>
</feature>
<evidence type="ECO:0000256" key="3">
    <source>
        <dbReference type="SAM" id="SignalP"/>
    </source>
</evidence>
<dbReference type="InterPro" id="IPR009030">
    <property type="entry name" value="Growth_fac_rcpt_cys_sf"/>
</dbReference>
<feature type="domain" description="EGF-like" evidence="4">
    <location>
        <begin position="814"/>
        <end position="854"/>
    </location>
</feature>
<dbReference type="PANTHER" id="PTHR15332">
    <property type="entry name" value="PROPROTEIN CONVERTASE SUBTILISIN_KEXIN TYPE 5-LIKE"/>
    <property type="match status" value="1"/>
</dbReference>
<dbReference type="SUPFAM" id="SSF57184">
    <property type="entry name" value="Growth factor receptor domain"/>
    <property type="match status" value="9"/>
</dbReference>
<keyword evidence="2" id="KW-0812">Transmembrane</keyword>
<feature type="domain" description="EGF-like" evidence="4">
    <location>
        <begin position="687"/>
        <end position="719"/>
    </location>
</feature>
<feature type="domain" description="EGF-like" evidence="4">
    <location>
        <begin position="1009"/>
        <end position="1054"/>
    </location>
</feature>
<keyword evidence="2" id="KW-1133">Transmembrane helix</keyword>
<feature type="transmembrane region" description="Helical" evidence="2">
    <location>
        <begin position="2489"/>
        <end position="2511"/>
    </location>
</feature>
<dbReference type="SMART" id="SM00261">
    <property type="entry name" value="FU"/>
    <property type="match status" value="19"/>
</dbReference>
<feature type="domain" description="EGF-like" evidence="4">
    <location>
        <begin position="1155"/>
        <end position="1191"/>
    </location>
</feature>
<feature type="domain" description="EGF-like" evidence="4">
    <location>
        <begin position="1093"/>
        <end position="1134"/>
    </location>
</feature>
<keyword evidence="6" id="KW-1185">Reference proteome</keyword>
<protein>
    <recommendedName>
        <fullName evidence="4">EGF-like domain-containing protein</fullName>
    </recommendedName>
</protein>
<proteinExistence type="predicted"/>
<dbReference type="Pfam" id="PF02010">
    <property type="entry name" value="REJ"/>
    <property type="match status" value="1"/>
</dbReference>
<dbReference type="EMBL" id="CAJZBQ010000060">
    <property type="protein sequence ID" value="CAG9335115.1"/>
    <property type="molecule type" value="Genomic_DNA"/>
</dbReference>
<feature type="domain" description="EGF-like" evidence="4">
    <location>
        <begin position="747"/>
        <end position="779"/>
    </location>
</feature>
<dbReference type="SMART" id="SM00181">
    <property type="entry name" value="EGF"/>
    <property type="match status" value="14"/>
</dbReference>
<feature type="domain" description="EGF-like" evidence="4">
    <location>
        <begin position="1199"/>
        <end position="1236"/>
    </location>
</feature>
<feature type="domain" description="EGF-like" evidence="4">
    <location>
        <begin position="387"/>
        <end position="419"/>
    </location>
</feature>
<feature type="transmembrane region" description="Helical" evidence="2">
    <location>
        <begin position="2523"/>
        <end position="2546"/>
    </location>
</feature>